<gene>
    <name evidence="1" type="ordered locus">TREAZ_3405</name>
</gene>
<dbReference type="HOGENOM" id="CLU_1320395_0_0_12"/>
<accession>F5Y7W2</accession>
<dbReference type="KEGG" id="taz:TREAZ_3405"/>
<sequence>MEELRSTEVLDREILEDARKKAFKILKTADDTVQSQTKRWEKKTLKAVDDIRKTYAQRLDTLREEILARLPLDKRRLRSETAERFLRDAMEAFLQSLPRSEVLAVLEKEFSERVEACAELNDSKTAIVYAGMSEAEILGMLKKSKLIEWDLKKDESASAAKLPSLTLNVPAAKISASVDDAARELLEEKRAELIKALLGEGALND</sequence>
<keyword evidence="2" id="KW-1185">Reference proteome</keyword>
<dbReference type="STRING" id="545695.TREAZ_3405"/>
<protein>
    <submittedName>
        <fullName evidence="1">Uncharacterized protein</fullName>
    </submittedName>
</protein>
<proteinExistence type="predicted"/>
<dbReference type="eggNOG" id="ENOG50301BP">
    <property type="taxonomic scope" value="Bacteria"/>
</dbReference>
<organism evidence="1 2">
    <name type="scientific">Leadbettera azotonutricia (strain ATCC BAA-888 / DSM 13862 / ZAS-9)</name>
    <name type="common">Treponema azotonutricium</name>
    <dbReference type="NCBI Taxonomy" id="545695"/>
    <lineage>
        <taxon>Bacteria</taxon>
        <taxon>Pseudomonadati</taxon>
        <taxon>Spirochaetota</taxon>
        <taxon>Spirochaetia</taxon>
        <taxon>Spirochaetales</taxon>
        <taxon>Breznakiellaceae</taxon>
        <taxon>Leadbettera</taxon>
    </lineage>
</organism>
<name>F5Y7W2_LEAAZ</name>
<evidence type="ECO:0000313" key="2">
    <source>
        <dbReference type="Proteomes" id="UP000009222"/>
    </source>
</evidence>
<dbReference type="EMBL" id="CP001841">
    <property type="protein sequence ID" value="AEF81592.1"/>
    <property type="molecule type" value="Genomic_DNA"/>
</dbReference>
<reference evidence="1 2" key="2">
    <citation type="journal article" date="2011" name="ISME J.">
        <title>RNA-seq reveals cooperative metabolic interactions between two termite-gut spirochete species in co-culture.</title>
        <authorList>
            <person name="Rosenthal A.Z."/>
            <person name="Matson E.G."/>
            <person name="Eldar A."/>
            <person name="Leadbetter J.R."/>
        </authorList>
    </citation>
    <scope>NUCLEOTIDE SEQUENCE [LARGE SCALE GENOMIC DNA]</scope>
    <source>
        <strain evidence="2">ATCC BAA-888 / DSM 13862 / ZAS-9</strain>
    </source>
</reference>
<evidence type="ECO:0000313" key="1">
    <source>
        <dbReference type="EMBL" id="AEF81592.1"/>
    </source>
</evidence>
<dbReference type="Proteomes" id="UP000009222">
    <property type="component" value="Chromosome"/>
</dbReference>
<dbReference type="RefSeq" id="WP_015712166.1">
    <property type="nucleotide sequence ID" value="NC_015577.1"/>
</dbReference>
<reference evidence="2" key="1">
    <citation type="submission" date="2009-12" db="EMBL/GenBank/DDBJ databases">
        <title>Complete sequence of Treponema azotonutricium strain ZAS-9.</title>
        <authorList>
            <person name="Tetu S.G."/>
            <person name="Matson E."/>
            <person name="Ren Q."/>
            <person name="Seshadri R."/>
            <person name="Elbourne L."/>
            <person name="Hassan K.A."/>
            <person name="Durkin A."/>
            <person name="Radune D."/>
            <person name="Mohamoud Y."/>
            <person name="Shay R."/>
            <person name="Jin S."/>
            <person name="Zhang X."/>
            <person name="Lucey K."/>
            <person name="Ballor N.R."/>
            <person name="Ottesen E."/>
            <person name="Rosenthal R."/>
            <person name="Allen A."/>
            <person name="Leadbetter J.R."/>
            <person name="Paulsen I.T."/>
        </authorList>
    </citation>
    <scope>NUCLEOTIDE SEQUENCE [LARGE SCALE GENOMIC DNA]</scope>
    <source>
        <strain evidence="2">ATCC BAA-888 / DSM 13862 / ZAS-9</strain>
    </source>
</reference>
<dbReference type="InParanoid" id="F5Y7W2"/>
<dbReference type="OrthoDB" id="361972at2"/>
<dbReference type="AlphaFoldDB" id="F5Y7W2"/>